<organism evidence="1 2">
    <name type="scientific">Piloderma croceum (strain F 1598)</name>
    <dbReference type="NCBI Taxonomy" id="765440"/>
    <lineage>
        <taxon>Eukaryota</taxon>
        <taxon>Fungi</taxon>
        <taxon>Dikarya</taxon>
        <taxon>Basidiomycota</taxon>
        <taxon>Agaricomycotina</taxon>
        <taxon>Agaricomycetes</taxon>
        <taxon>Agaricomycetidae</taxon>
        <taxon>Atheliales</taxon>
        <taxon>Atheliaceae</taxon>
        <taxon>Piloderma</taxon>
    </lineage>
</organism>
<dbReference type="EMBL" id="KN832999">
    <property type="protein sequence ID" value="KIM81433.1"/>
    <property type="molecule type" value="Genomic_DNA"/>
</dbReference>
<protein>
    <submittedName>
        <fullName evidence="1">Uncharacterized protein</fullName>
    </submittedName>
</protein>
<accession>A0A0C3B5A1</accession>
<gene>
    <name evidence="1" type="ORF">PILCRDRAFT_8785</name>
</gene>
<dbReference type="Proteomes" id="UP000054166">
    <property type="component" value="Unassembled WGS sequence"/>
</dbReference>
<evidence type="ECO:0000313" key="1">
    <source>
        <dbReference type="EMBL" id="KIM81433.1"/>
    </source>
</evidence>
<reference evidence="1 2" key="1">
    <citation type="submission" date="2014-04" db="EMBL/GenBank/DDBJ databases">
        <authorList>
            <consortium name="DOE Joint Genome Institute"/>
            <person name="Kuo A."/>
            <person name="Tarkka M."/>
            <person name="Buscot F."/>
            <person name="Kohler A."/>
            <person name="Nagy L.G."/>
            <person name="Floudas D."/>
            <person name="Copeland A."/>
            <person name="Barry K.W."/>
            <person name="Cichocki N."/>
            <person name="Veneault-Fourrey C."/>
            <person name="LaButti K."/>
            <person name="Lindquist E.A."/>
            <person name="Lipzen A."/>
            <person name="Lundell T."/>
            <person name="Morin E."/>
            <person name="Murat C."/>
            <person name="Sun H."/>
            <person name="Tunlid A."/>
            <person name="Henrissat B."/>
            <person name="Grigoriev I.V."/>
            <person name="Hibbett D.S."/>
            <person name="Martin F."/>
            <person name="Nordberg H.P."/>
            <person name="Cantor M.N."/>
            <person name="Hua S.X."/>
        </authorList>
    </citation>
    <scope>NUCLEOTIDE SEQUENCE [LARGE SCALE GENOMIC DNA]</scope>
    <source>
        <strain evidence="1 2">F 1598</strain>
    </source>
</reference>
<keyword evidence="2" id="KW-1185">Reference proteome</keyword>
<dbReference type="HOGENOM" id="CLU_2414087_0_0_1"/>
<sequence length="92" mass="10147">MDINLDTPMLNADSTLKEAAEIEWDHFPMQVPKSFPSKKANNNQNGKVGTTKLKLAAVECVKSINALHSKATTVDDPELDDDEVALQQPKKK</sequence>
<dbReference type="InParanoid" id="A0A0C3B5A1"/>
<dbReference type="AlphaFoldDB" id="A0A0C3B5A1"/>
<proteinExistence type="predicted"/>
<reference evidence="2" key="2">
    <citation type="submission" date="2015-01" db="EMBL/GenBank/DDBJ databases">
        <title>Evolutionary Origins and Diversification of the Mycorrhizal Mutualists.</title>
        <authorList>
            <consortium name="DOE Joint Genome Institute"/>
            <consortium name="Mycorrhizal Genomics Consortium"/>
            <person name="Kohler A."/>
            <person name="Kuo A."/>
            <person name="Nagy L.G."/>
            <person name="Floudas D."/>
            <person name="Copeland A."/>
            <person name="Barry K.W."/>
            <person name="Cichocki N."/>
            <person name="Veneault-Fourrey C."/>
            <person name="LaButti K."/>
            <person name="Lindquist E.A."/>
            <person name="Lipzen A."/>
            <person name="Lundell T."/>
            <person name="Morin E."/>
            <person name="Murat C."/>
            <person name="Riley R."/>
            <person name="Ohm R."/>
            <person name="Sun H."/>
            <person name="Tunlid A."/>
            <person name="Henrissat B."/>
            <person name="Grigoriev I.V."/>
            <person name="Hibbett D.S."/>
            <person name="Martin F."/>
        </authorList>
    </citation>
    <scope>NUCLEOTIDE SEQUENCE [LARGE SCALE GENOMIC DNA]</scope>
    <source>
        <strain evidence="2">F 1598</strain>
    </source>
</reference>
<name>A0A0C3B5A1_PILCF</name>
<evidence type="ECO:0000313" key="2">
    <source>
        <dbReference type="Proteomes" id="UP000054166"/>
    </source>
</evidence>